<dbReference type="EMBL" id="JXKQ01000001">
    <property type="protein sequence ID" value="OJG47065.1"/>
    <property type="molecule type" value="Genomic_DNA"/>
</dbReference>
<dbReference type="InterPro" id="IPR021321">
    <property type="entry name" value="DUF2922"/>
</dbReference>
<protein>
    <submittedName>
        <fullName evidence="1">Uncharacterized protein</fullName>
    </submittedName>
</protein>
<proteinExistence type="predicted"/>
<dbReference type="Pfam" id="PF11148">
    <property type="entry name" value="DUF2922"/>
    <property type="match status" value="1"/>
</dbReference>
<comment type="caution">
    <text evidence="1">The sequence shown here is derived from an EMBL/GenBank/DDBJ whole genome shotgun (WGS) entry which is preliminary data.</text>
</comment>
<name>A0A1L8TRX1_9ENTE</name>
<reference evidence="1 2" key="1">
    <citation type="submission" date="2014-12" db="EMBL/GenBank/DDBJ databases">
        <title>Draft genome sequences of 29 type strains of Enterococci.</title>
        <authorList>
            <person name="Zhong Z."/>
            <person name="Sun Z."/>
            <person name="Liu W."/>
            <person name="Zhang W."/>
            <person name="Zhang H."/>
        </authorList>
    </citation>
    <scope>NUCLEOTIDE SEQUENCE [LARGE SCALE GENOMIC DNA]</scope>
    <source>
        <strain evidence="1 2">DSM 17122</strain>
    </source>
</reference>
<evidence type="ECO:0000313" key="1">
    <source>
        <dbReference type="EMBL" id="OJG47065.1"/>
    </source>
</evidence>
<dbReference type="OrthoDB" id="2323347at2"/>
<gene>
    <name evidence="1" type="ORF">RV04_GL000312</name>
</gene>
<dbReference type="Proteomes" id="UP000182077">
    <property type="component" value="Unassembled WGS sequence"/>
</dbReference>
<dbReference type="STRING" id="249189.RV04_GL000312"/>
<organism evidence="1 2">
    <name type="scientific">Enterococcus hermanniensis</name>
    <dbReference type="NCBI Taxonomy" id="249189"/>
    <lineage>
        <taxon>Bacteria</taxon>
        <taxon>Bacillati</taxon>
        <taxon>Bacillota</taxon>
        <taxon>Bacilli</taxon>
        <taxon>Lactobacillales</taxon>
        <taxon>Enterococcaceae</taxon>
        <taxon>Enterococcus</taxon>
    </lineage>
</organism>
<dbReference type="RefSeq" id="WP_071856717.1">
    <property type="nucleotide sequence ID" value="NZ_JBHSHK010000005.1"/>
</dbReference>
<accession>A0A1L8TRX1</accession>
<dbReference type="AlphaFoldDB" id="A0A1L8TRX1"/>
<evidence type="ECO:0000313" key="2">
    <source>
        <dbReference type="Proteomes" id="UP000182077"/>
    </source>
</evidence>
<sequence>MLKLAATFANNEGKAHQWNFSEPNRNLSSNEIQTQLEMLCTVGLFEKEGKKLYDQVTSAKYIETIETPIF</sequence>
<keyword evidence="2" id="KW-1185">Reference proteome</keyword>